<dbReference type="InterPro" id="IPR023210">
    <property type="entry name" value="NADP_OxRdtase_dom"/>
</dbReference>
<dbReference type="FunFam" id="3.20.20.100:FF:000004">
    <property type="entry name" value="Oxidoreductase, aldo/keto reductase"/>
    <property type="match status" value="1"/>
</dbReference>
<dbReference type="PRINTS" id="PR00069">
    <property type="entry name" value="ALDKETRDTASE"/>
</dbReference>
<dbReference type="Proteomes" id="UP000789704">
    <property type="component" value="Unassembled WGS sequence"/>
</dbReference>
<dbReference type="EMBL" id="CAJQZC010000007">
    <property type="protein sequence ID" value="CAG4909053.1"/>
    <property type="molecule type" value="Genomic_DNA"/>
</dbReference>
<organism evidence="3 4">
    <name type="scientific">Paraburkholderia saeva</name>
    <dbReference type="NCBI Taxonomy" id="2777537"/>
    <lineage>
        <taxon>Bacteria</taxon>
        <taxon>Pseudomonadati</taxon>
        <taxon>Pseudomonadota</taxon>
        <taxon>Betaproteobacteria</taxon>
        <taxon>Burkholderiales</taxon>
        <taxon>Burkholderiaceae</taxon>
        <taxon>Paraburkholderia</taxon>
    </lineage>
</organism>
<evidence type="ECO:0000256" key="1">
    <source>
        <dbReference type="ARBA" id="ARBA00023002"/>
    </source>
</evidence>
<gene>
    <name evidence="3" type="primary">yajO_2</name>
    <name evidence="3" type="ORF">LMG31841_03827</name>
</gene>
<dbReference type="CDD" id="cd19081">
    <property type="entry name" value="AKR_AKR9C1"/>
    <property type="match status" value="1"/>
</dbReference>
<sequence>MLVGPDAFPLGEVMQKRNIGTSQIQVAPLVFGGNVFGWSADEATSFSILDAFVDAGLDFIDTADVYSAWVPGHQGGESETIIGKWLKQGGKRDRIVLATKVGMLGARKGLSGGNIQAAVEDSLRRLQTDYIDVYFSHLDDSDMPLAETLGAYQRLIEAGKVRVIGASNYSGARIEEALAVAQQHGLPKYQLLQPEYNLYDRAPYETGIEPVALAHRLGVVTYYSLASGFLSGKYRSKADLGKSSARGSRVEKYLDERGLGILKALDEVAGGHDSTPATVALAWLIARPGVTAPIASATSVDQLKSLVAAVHLRLTDADIRRLNDASA</sequence>
<dbReference type="GO" id="GO:0005829">
    <property type="term" value="C:cytosol"/>
    <property type="evidence" value="ECO:0007669"/>
    <property type="project" value="TreeGrafter"/>
</dbReference>
<dbReference type="PANTHER" id="PTHR43364">
    <property type="entry name" value="NADH-SPECIFIC METHYLGLYOXAL REDUCTASE-RELATED"/>
    <property type="match status" value="1"/>
</dbReference>
<evidence type="ECO:0000313" key="3">
    <source>
        <dbReference type="EMBL" id="CAG4909053.1"/>
    </source>
</evidence>
<evidence type="ECO:0000259" key="2">
    <source>
        <dbReference type="Pfam" id="PF00248"/>
    </source>
</evidence>
<proteinExistence type="predicted"/>
<dbReference type="AlphaFoldDB" id="A0A9N8RZ42"/>
<keyword evidence="4" id="KW-1185">Reference proteome</keyword>
<name>A0A9N8RZ42_9BURK</name>
<dbReference type="Pfam" id="PF00248">
    <property type="entry name" value="Aldo_ket_red"/>
    <property type="match status" value="1"/>
</dbReference>
<dbReference type="PANTHER" id="PTHR43364:SF6">
    <property type="entry name" value="OXIDOREDUCTASE-RELATED"/>
    <property type="match status" value="1"/>
</dbReference>
<dbReference type="GO" id="GO:0016491">
    <property type="term" value="F:oxidoreductase activity"/>
    <property type="evidence" value="ECO:0007669"/>
    <property type="project" value="UniProtKB-KW"/>
</dbReference>
<reference evidence="3" key="1">
    <citation type="submission" date="2021-04" db="EMBL/GenBank/DDBJ databases">
        <authorList>
            <person name="Vanwijnsberghe S."/>
        </authorList>
    </citation>
    <scope>NUCLEOTIDE SEQUENCE</scope>
    <source>
        <strain evidence="3">LMG 31841</strain>
    </source>
</reference>
<protein>
    <submittedName>
        <fullName evidence="3">1-deoxyxylulose-5-phosphate synthase YajO</fullName>
        <ecNumber evidence="3">1.1.-.-</ecNumber>
    </submittedName>
</protein>
<dbReference type="InterPro" id="IPR036812">
    <property type="entry name" value="NAD(P)_OxRdtase_dom_sf"/>
</dbReference>
<dbReference type="EC" id="1.1.-.-" evidence="3"/>
<dbReference type="InterPro" id="IPR020471">
    <property type="entry name" value="AKR"/>
</dbReference>
<dbReference type="SUPFAM" id="SSF51430">
    <property type="entry name" value="NAD(P)-linked oxidoreductase"/>
    <property type="match status" value="1"/>
</dbReference>
<evidence type="ECO:0000313" key="4">
    <source>
        <dbReference type="Proteomes" id="UP000789704"/>
    </source>
</evidence>
<comment type="caution">
    <text evidence="3">The sequence shown here is derived from an EMBL/GenBank/DDBJ whole genome shotgun (WGS) entry which is preliminary data.</text>
</comment>
<dbReference type="InterPro" id="IPR050523">
    <property type="entry name" value="AKR_Detox_Biosynth"/>
</dbReference>
<feature type="domain" description="NADP-dependent oxidoreductase" evidence="2">
    <location>
        <begin position="28"/>
        <end position="325"/>
    </location>
</feature>
<accession>A0A9N8RZ42</accession>
<keyword evidence="1 3" id="KW-0560">Oxidoreductase</keyword>
<dbReference type="Gene3D" id="3.20.20.100">
    <property type="entry name" value="NADP-dependent oxidoreductase domain"/>
    <property type="match status" value="1"/>
</dbReference>